<dbReference type="EMBL" id="ML121564">
    <property type="protein sequence ID" value="RPB21096.1"/>
    <property type="molecule type" value="Genomic_DNA"/>
</dbReference>
<reference evidence="1 2" key="1">
    <citation type="journal article" date="2018" name="Nat. Ecol. Evol.">
        <title>Pezizomycetes genomes reveal the molecular basis of ectomycorrhizal truffle lifestyle.</title>
        <authorList>
            <person name="Murat C."/>
            <person name="Payen T."/>
            <person name="Noel B."/>
            <person name="Kuo A."/>
            <person name="Morin E."/>
            <person name="Chen J."/>
            <person name="Kohler A."/>
            <person name="Krizsan K."/>
            <person name="Balestrini R."/>
            <person name="Da Silva C."/>
            <person name="Montanini B."/>
            <person name="Hainaut M."/>
            <person name="Levati E."/>
            <person name="Barry K.W."/>
            <person name="Belfiori B."/>
            <person name="Cichocki N."/>
            <person name="Clum A."/>
            <person name="Dockter R.B."/>
            <person name="Fauchery L."/>
            <person name="Guy J."/>
            <person name="Iotti M."/>
            <person name="Le Tacon F."/>
            <person name="Lindquist E.A."/>
            <person name="Lipzen A."/>
            <person name="Malagnac F."/>
            <person name="Mello A."/>
            <person name="Molinier V."/>
            <person name="Miyauchi S."/>
            <person name="Poulain J."/>
            <person name="Riccioni C."/>
            <person name="Rubini A."/>
            <person name="Sitrit Y."/>
            <person name="Splivallo R."/>
            <person name="Traeger S."/>
            <person name="Wang M."/>
            <person name="Zifcakova L."/>
            <person name="Wipf D."/>
            <person name="Zambonelli A."/>
            <person name="Paolocci F."/>
            <person name="Nowrousian M."/>
            <person name="Ottonello S."/>
            <person name="Baldrian P."/>
            <person name="Spatafora J.W."/>
            <person name="Henrissat B."/>
            <person name="Nagy L.G."/>
            <person name="Aury J.M."/>
            <person name="Wincker P."/>
            <person name="Grigoriev I.V."/>
            <person name="Bonfante P."/>
            <person name="Martin F.M."/>
        </authorList>
    </citation>
    <scope>NUCLEOTIDE SEQUENCE [LARGE SCALE GENOMIC DNA]</scope>
    <source>
        <strain evidence="1 2">ATCC MYA-4762</strain>
    </source>
</reference>
<proteinExistence type="predicted"/>
<dbReference type="Proteomes" id="UP000267821">
    <property type="component" value="Unassembled WGS sequence"/>
</dbReference>
<name>A0A3N4LEG0_9PEZI</name>
<keyword evidence="2" id="KW-1185">Reference proteome</keyword>
<protein>
    <submittedName>
        <fullName evidence="1">Uncharacterized protein</fullName>
    </submittedName>
</protein>
<evidence type="ECO:0000313" key="1">
    <source>
        <dbReference type="EMBL" id="RPB21096.1"/>
    </source>
</evidence>
<accession>A0A3N4LEG0</accession>
<organism evidence="1 2">
    <name type="scientific">Terfezia boudieri ATCC MYA-4762</name>
    <dbReference type="NCBI Taxonomy" id="1051890"/>
    <lineage>
        <taxon>Eukaryota</taxon>
        <taxon>Fungi</taxon>
        <taxon>Dikarya</taxon>
        <taxon>Ascomycota</taxon>
        <taxon>Pezizomycotina</taxon>
        <taxon>Pezizomycetes</taxon>
        <taxon>Pezizales</taxon>
        <taxon>Pezizaceae</taxon>
        <taxon>Terfezia</taxon>
    </lineage>
</organism>
<dbReference type="InParanoid" id="A0A3N4LEG0"/>
<evidence type="ECO:0000313" key="2">
    <source>
        <dbReference type="Proteomes" id="UP000267821"/>
    </source>
</evidence>
<gene>
    <name evidence="1" type="ORF">L211DRAFT_841077</name>
</gene>
<dbReference type="AlphaFoldDB" id="A0A3N4LEG0"/>
<sequence length="53" mass="5982">MSSLKSSRLQNPTILYLNCIVNCSFPFAPSIYLSAVIKKLEWYIELGTIALCK</sequence>